<reference evidence="1" key="1">
    <citation type="submission" date="2016-05" db="EMBL/GenBank/DDBJ databases">
        <authorList>
            <person name="Cock P.J.A."/>
            <person name="Cock P.J.A."/>
        </authorList>
    </citation>
    <scope>NUCLEOTIDE SEQUENCE</scope>
    <source>
        <strain evidence="1">PWN146_assembly</strain>
    </source>
</reference>
<evidence type="ECO:0000313" key="1">
    <source>
        <dbReference type="EMBL" id="SAY44534.1"/>
    </source>
</evidence>
<name>A0A1C3HHL3_SERMA</name>
<sequence length="89" mass="9869">MSAAKEKQLATAKEETPAAVELREQVRFIAELQLTGVTDWVTSRANWETLLARADKQLLPQALALGLCRILKDLQQGVHSQSLPFPSIE</sequence>
<protein>
    <submittedName>
        <fullName evidence="1">Uncharacterized protein</fullName>
    </submittedName>
</protein>
<dbReference type="EMBL" id="LT575490">
    <property type="protein sequence ID" value="SAY44534.1"/>
    <property type="molecule type" value="Genomic_DNA"/>
</dbReference>
<proteinExistence type="predicted"/>
<dbReference type="AlphaFoldDB" id="A0A1C3HHL3"/>
<organism evidence="1">
    <name type="scientific">Serratia marcescens</name>
    <dbReference type="NCBI Taxonomy" id="615"/>
    <lineage>
        <taxon>Bacteria</taxon>
        <taxon>Pseudomonadati</taxon>
        <taxon>Pseudomonadota</taxon>
        <taxon>Gammaproteobacteria</taxon>
        <taxon>Enterobacterales</taxon>
        <taxon>Yersiniaceae</taxon>
        <taxon>Serratia</taxon>
    </lineage>
</organism>
<accession>A0A1C3HHL3</accession>
<gene>
    <name evidence="1" type="ORF">PWN146_03244</name>
</gene>